<gene>
    <name evidence="3" type="ORF">FPE01S_01_05290</name>
</gene>
<dbReference type="EMBL" id="BBWV01000001">
    <property type="protein sequence ID" value="GAO41515.1"/>
    <property type="molecule type" value="Genomic_DNA"/>
</dbReference>
<accession>A0A0E9MWM9</accession>
<dbReference type="GO" id="GO:0051082">
    <property type="term" value="F:unfolded protein binding"/>
    <property type="evidence" value="ECO:0007669"/>
    <property type="project" value="TreeGrafter"/>
</dbReference>
<name>A0A0E9MWM9_9BACT</name>
<feature type="region of interest" description="Disordered" evidence="1">
    <location>
        <begin position="148"/>
        <end position="177"/>
    </location>
</feature>
<feature type="compositionally biased region" description="Basic and acidic residues" evidence="1">
    <location>
        <begin position="160"/>
        <end position="170"/>
    </location>
</feature>
<evidence type="ECO:0000313" key="3">
    <source>
        <dbReference type="EMBL" id="GAO41515.1"/>
    </source>
</evidence>
<keyword evidence="4" id="KW-1185">Reference proteome</keyword>
<dbReference type="STRING" id="1220578.FPE01S_01_05290"/>
<dbReference type="RefSeq" id="WP_046367369.1">
    <property type="nucleotide sequence ID" value="NZ_BBWV01000001.1"/>
</dbReference>
<evidence type="ECO:0000256" key="2">
    <source>
        <dbReference type="SAM" id="SignalP"/>
    </source>
</evidence>
<dbReference type="PANTHER" id="PTHR38102:SF1">
    <property type="entry name" value="PERIPLASMIC CHAPERONE SPY"/>
    <property type="match status" value="1"/>
</dbReference>
<dbReference type="Proteomes" id="UP000033121">
    <property type="component" value="Unassembled WGS sequence"/>
</dbReference>
<dbReference type="GO" id="GO:0030288">
    <property type="term" value="C:outer membrane-bounded periplasmic space"/>
    <property type="evidence" value="ECO:0007669"/>
    <property type="project" value="TreeGrafter"/>
</dbReference>
<feature type="signal peptide" evidence="2">
    <location>
        <begin position="1"/>
        <end position="19"/>
    </location>
</feature>
<protein>
    <submittedName>
        <fullName evidence="3">Uncharacterized protein</fullName>
    </submittedName>
</protein>
<evidence type="ECO:0000313" key="4">
    <source>
        <dbReference type="Proteomes" id="UP000033121"/>
    </source>
</evidence>
<dbReference type="InterPro" id="IPR052211">
    <property type="entry name" value="Cpx_auxiliary_protein"/>
</dbReference>
<dbReference type="OrthoDB" id="675477at2"/>
<comment type="caution">
    <text evidence="3">The sequence shown here is derived from an EMBL/GenBank/DDBJ whole genome shotgun (WGS) entry which is preliminary data.</text>
</comment>
<feature type="compositionally biased region" description="Basic and acidic residues" evidence="1">
    <location>
        <begin position="72"/>
        <end position="87"/>
    </location>
</feature>
<organism evidence="3 4">
    <name type="scientific">Flavihumibacter petaseus NBRC 106054</name>
    <dbReference type="NCBI Taxonomy" id="1220578"/>
    <lineage>
        <taxon>Bacteria</taxon>
        <taxon>Pseudomonadati</taxon>
        <taxon>Bacteroidota</taxon>
        <taxon>Chitinophagia</taxon>
        <taxon>Chitinophagales</taxon>
        <taxon>Chitinophagaceae</taxon>
        <taxon>Flavihumibacter</taxon>
    </lineage>
</organism>
<dbReference type="PANTHER" id="PTHR38102">
    <property type="entry name" value="PERIPLASMIC CHAPERONE SPY"/>
    <property type="match status" value="1"/>
</dbReference>
<proteinExistence type="predicted"/>
<evidence type="ECO:0000256" key="1">
    <source>
        <dbReference type="SAM" id="MobiDB-lite"/>
    </source>
</evidence>
<reference evidence="3 4" key="1">
    <citation type="submission" date="2015-04" db="EMBL/GenBank/DDBJ databases">
        <title>Whole genome shotgun sequence of Flavihumibacter petaseus NBRC 106054.</title>
        <authorList>
            <person name="Miyazawa S."/>
            <person name="Hosoyama A."/>
            <person name="Hashimoto M."/>
            <person name="Noguchi M."/>
            <person name="Tsuchikane K."/>
            <person name="Ohji S."/>
            <person name="Yamazoe A."/>
            <person name="Ichikawa N."/>
            <person name="Kimura A."/>
            <person name="Fujita N."/>
        </authorList>
    </citation>
    <scope>NUCLEOTIDE SEQUENCE [LARGE SCALE GENOMIC DNA]</scope>
    <source>
        <strain evidence="3 4">NBRC 106054</strain>
    </source>
</reference>
<dbReference type="AlphaFoldDB" id="A0A0E9MWM9"/>
<feature type="region of interest" description="Disordered" evidence="1">
    <location>
        <begin position="71"/>
        <end position="104"/>
    </location>
</feature>
<keyword evidence="2" id="KW-0732">Signal</keyword>
<feature type="chain" id="PRO_5002430172" evidence="2">
    <location>
        <begin position="20"/>
        <end position="177"/>
    </location>
</feature>
<sequence>MKRIIALALVIAGFQVAMAQDSTISKRPHHGHHPRGEYGLSQLHLTPEQRQQLDKLQKEHKEKMMAILTPEQKAKLEQQRKERANDRQKHRGASISKMKETLQLTDDQAAKMKSIREDHKKQAELIRANSTLAEGERLAQLKKLSADKRSEVNAMLTPEQQEKLKQFNDKHPKRTVR</sequence>